<evidence type="ECO:0000313" key="2">
    <source>
        <dbReference type="Proteomes" id="UP001239111"/>
    </source>
</evidence>
<reference evidence="1" key="1">
    <citation type="submission" date="2023-04" db="EMBL/GenBank/DDBJ databases">
        <title>A chromosome-level genome assembly of the parasitoid wasp Eretmocerus hayati.</title>
        <authorList>
            <person name="Zhong Y."/>
            <person name="Liu S."/>
            <person name="Liu Y."/>
        </authorList>
    </citation>
    <scope>NUCLEOTIDE SEQUENCE</scope>
    <source>
        <strain evidence="1">ZJU_SS_LIU_2023</strain>
    </source>
</reference>
<name>A0ACC2P9I2_9HYME</name>
<keyword evidence="2" id="KW-1185">Reference proteome</keyword>
<dbReference type="Proteomes" id="UP001239111">
    <property type="component" value="Chromosome 2"/>
</dbReference>
<organism evidence="1 2">
    <name type="scientific">Eretmocerus hayati</name>
    <dbReference type="NCBI Taxonomy" id="131215"/>
    <lineage>
        <taxon>Eukaryota</taxon>
        <taxon>Metazoa</taxon>
        <taxon>Ecdysozoa</taxon>
        <taxon>Arthropoda</taxon>
        <taxon>Hexapoda</taxon>
        <taxon>Insecta</taxon>
        <taxon>Pterygota</taxon>
        <taxon>Neoptera</taxon>
        <taxon>Endopterygota</taxon>
        <taxon>Hymenoptera</taxon>
        <taxon>Apocrita</taxon>
        <taxon>Proctotrupomorpha</taxon>
        <taxon>Chalcidoidea</taxon>
        <taxon>Aphelinidae</taxon>
        <taxon>Aphelininae</taxon>
        <taxon>Eretmocerus</taxon>
    </lineage>
</organism>
<protein>
    <submittedName>
        <fullName evidence="1">Uncharacterized protein</fullName>
    </submittedName>
</protein>
<proteinExistence type="predicted"/>
<dbReference type="EMBL" id="CM056742">
    <property type="protein sequence ID" value="KAJ8679107.1"/>
    <property type="molecule type" value="Genomic_DNA"/>
</dbReference>
<sequence length="346" mass="39287">MSPSKDIKSEKPKFTNDVGQVEPEVTVTCKWKIDKNLIDGSKTGDKLISPVIRISDTKHCVIWIYPRYNSEEAKDYVSVYVKSVKGDFEACISLYFLCNGEKRNLHRGGSHNLSFKATHSGWGYEHFQEHRFLDSFSTTDYSSTGPKRIITICCDLTIKMNIKRGPLFELEYETRLAEFDDFEKLIDNKESSDVILSMNEEELHAHKSILAIKSPVFAAMFTHNMKENQQGLVKIEDVTSETMRELLRFIYVGKINNLENIAMDLCAAADKYSIEKLKSIYSGYRVKFHQIHTIKTPGHSCILISMAVESPPLEKASNSSIGEDISAGPVGVNLMFYSRVFYGSKE</sequence>
<accession>A0ACC2P9I2</accession>
<comment type="caution">
    <text evidence="1">The sequence shown here is derived from an EMBL/GenBank/DDBJ whole genome shotgun (WGS) entry which is preliminary data.</text>
</comment>
<gene>
    <name evidence="1" type="ORF">QAD02_014894</name>
</gene>
<evidence type="ECO:0000313" key="1">
    <source>
        <dbReference type="EMBL" id="KAJ8679107.1"/>
    </source>
</evidence>